<name>A0A1V0RK60_9RHOB</name>
<keyword evidence="2" id="KW-1133">Transmembrane helix</keyword>
<evidence type="ECO:0000256" key="1">
    <source>
        <dbReference type="SAM" id="MobiDB-lite"/>
    </source>
</evidence>
<accession>A0A1V0RK60</accession>
<feature type="region of interest" description="Disordered" evidence="1">
    <location>
        <begin position="1"/>
        <end position="31"/>
    </location>
</feature>
<dbReference type="KEGG" id="rmm:ROSMUCSMR3_00592"/>
<keyword evidence="4" id="KW-1185">Reference proteome</keyword>
<evidence type="ECO:0000256" key="2">
    <source>
        <dbReference type="SAM" id="Phobius"/>
    </source>
</evidence>
<feature type="compositionally biased region" description="Polar residues" evidence="1">
    <location>
        <begin position="71"/>
        <end position="82"/>
    </location>
</feature>
<dbReference type="Proteomes" id="UP000192273">
    <property type="component" value="Chromosome"/>
</dbReference>
<dbReference type="EMBL" id="CP020474">
    <property type="protein sequence ID" value="ARE82096.1"/>
    <property type="molecule type" value="Genomic_DNA"/>
</dbReference>
<keyword evidence="2" id="KW-0472">Membrane</keyword>
<feature type="compositionally biased region" description="Polar residues" evidence="1">
    <location>
        <begin position="54"/>
        <end position="64"/>
    </location>
</feature>
<dbReference type="AlphaFoldDB" id="A0A1V0RK60"/>
<evidence type="ECO:0000313" key="3">
    <source>
        <dbReference type="EMBL" id="ARE82096.1"/>
    </source>
</evidence>
<keyword evidence="2" id="KW-0812">Transmembrane</keyword>
<dbReference type="OrthoDB" id="7746035at2"/>
<feature type="transmembrane region" description="Helical" evidence="2">
    <location>
        <begin position="34"/>
        <end position="53"/>
    </location>
</feature>
<dbReference type="RefSeq" id="WP_008282276.1">
    <property type="nucleotide sequence ID" value="NZ_CP020474.1"/>
</dbReference>
<proteinExistence type="predicted"/>
<organism evidence="3 4">
    <name type="scientific">Roseovarius mucosus</name>
    <dbReference type="NCBI Taxonomy" id="215743"/>
    <lineage>
        <taxon>Bacteria</taxon>
        <taxon>Pseudomonadati</taxon>
        <taxon>Pseudomonadota</taxon>
        <taxon>Alphaproteobacteria</taxon>
        <taxon>Rhodobacterales</taxon>
        <taxon>Roseobacteraceae</taxon>
        <taxon>Roseovarius</taxon>
    </lineage>
</organism>
<protein>
    <submittedName>
        <fullName evidence="3">Uncharacterized protein</fullName>
    </submittedName>
</protein>
<feature type="compositionally biased region" description="Basic and acidic residues" evidence="1">
    <location>
        <begin position="1"/>
        <end position="17"/>
    </location>
</feature>
<sequence length="82" mass="8433">MHIPQDDIQRQANRDLNRYGPPGHDPAAGTRGGLTGLLVVVILMGALIAFSMLSPSNTGDTTAPPSVIDGATSQQTPAAPVD</sequence>
<feature type="region of interest" description="Disordered" evidence="1">
    <location>
        <begin position="54"/>
        <end position="82"/>
    </location>
</feature>
<gene>
    <name evidence="3" type="ORF">ROSMUCSMR3_00592</name>
</gene>
<evidence type="ECO:0000313" key="4">
    <source>
        <dbReference type="Proteomes" id="UP000192273"/>
    </source>
</evidence>
<reference evidence="3 4" key="1">
    <citation type="submission" date="2017-03" db="EMBL/GenBank/DDBJ databases">
        <title>Genome Sequence of Roseovarius mucosus strain SMR3 Isolated from a culture of the Diatom Skeletonema marinoi.</title>
        <authorList>
            <person name="Topel M."/>
            <person name="Pinder M."/>
            <person name="Johansson O.N."/>
            <person name="Kourtchenko O."/>
            <person name="Godhe A."/>
            <person name="Clarke A.K."/>
        </authorList>
    </citation>
    <scope>NUCLEOTIDE SEQUENCE [LARGE SCALE GENOMIC DNA]</scope>
    <source>
        <strain evidence="3 4">SMR3</strain>
    </source>
</reference>